<feature type="transmembrane region" description="Helical" evidence="1">
    <location>
        <begin position="171"/>
        <end position="191"/>
    </location>
</feature>
<dbReference type="EMBL" id="JQ038227">
    <property type="protein sequence ID" value="AFD18210.1"/>
    <property type="molecule type" value="Genomic_DNA"/>
</dbReference>
<feature type="transmembrane region" description="Helical" evidence="1">
    <location>
        <begin position="52"/>
        <end position="79"/>
    </location>
</feature>
<dbReference type="AlphaFoldDB" id="A0A3G0WN01"/>
<name>A0A3G0WN01_9PLAT</name>
<keyword evidence="2" id="KW-0496">Mitochondrion</keyword>
<feature type="transmembrane region" description="Helical" evidence="1">
    <location>
        <begin position="141"/>
        <end position="164"/>
    </location>
</feature>
<feature type="transmembrane region" description="Helical" evidence="1">
    <location>
        <begin position="115"/>
        <end position="135"/>
    </location>
</feature>
<evidence type="ECO:0000256" key="1">
    <source>
        <dbReference type="SAM" id="Phobius"/>
    </source>
</evidence>
<keyword evidence="1" id="KW-1133">Transmembrane helix</keyword>
<feature type="transmembrane region" description="Helical" evidence="1">
    <location>
        <begin position="85"/>
        <end position="103"/>
    </location>
</feature>
<organism evidence="2">
    <name type="scientific">Diplorchis hangzhouensis</name>
    <dbReference type="NCBI Taxonomy" id="1131906"/>
    <lineage>
        <taxon>Eukaryota</taxon>
        <taxon>Metazoa</taxon>
        <taxon>Spiralia</taxon>
        <taxon>Lophotrochozoa</taxon>
        <taxon>Platyhelminthes</taxon>
        <taxon>Monogenea</taxon>
        <taxon>Polyopisthocotylea</taxon>
        <taxon>Polystomatidea</taxon>
        <taxon>Polystomatidae</taxon>
        <taxon>Diplorchis</taxon>
    </lineage>
</organism>
<proteinExistence type="predicted"/>
<keyword evidence="1" id="KW-0472">Membrane</keyword>
<geneLocation type="mitochondrion" evidence="2"/>
<evidence type="ECO:0000313" key="2">
    <source>
        <dbReference type="EMBL" id="AFD18210.1"/>
    </source>
</evidence>
<reference evidence="2" key="1">
    <citation type="submission" date="2011-11" db="EMBL/GenBank/DDBJ databases">
        <title>The complete mitochondrial genome of Diplorchis hangzhouensis (Platyhelminthes: Monogenea).</title>
        <authorList>
            <person name="Zhang J."/>
            <person name="Wu X."/>
            <person name="Xie M."/>
            <person name="Li A."/>
        </authorList>
    </citation>
    <scope>NUCLEOTIDE SEQUENCE</scope>
</reference>
<sequence>MIFSNEVYMSRYNVFFSEFLFWQSFHYSYFTCVCLFVLLLSQFPYVWSFSVIYIFLSFFLGLRPVGLALYDLICFLKILKLSFPTGLPSILFSFIITPFIFVGECSSQMIRPITLILRLLVNLTFAYLVSLLVGSSFIENLLLGCYFKFGVFFGFCFSIFYFFYEIFMCFLLTYVSHVMMLSLISDVYHVIGVD</sequence>
<gene>
    <name evidence="2" type="primary">atp6</name>
</gene>
<protein>
    <submittedName>
        <fullName evidence="2">ATPase subunit 6</fullName>
    </submittedName>
</protein>
<keyword evidence="1" id="KW-0812">Transmembrane</keyword>
<accession>A0A3G0WN01</accession>
<feature type="transmembrane region" description="Helical" evidence="1">
    <location>
        <begin position="20"/>
        <end position="40"/>
    </location>
</feature>